<dbReference type="EMBL" id="BAAATZ010000002">
    <property type="protein sequence ID" value="GAA2718584.1"/>
    <property type="molecule type" value="Genomic_DNA"/>
</dbReference>
<dbReference type="InterPro" id="IPR006680">
    <property type="entry name" value="Amidohydro-rel"/>
</dbReference>
<comment type="caution">
    <text evidence="2">The sequence shown here is derived from an EMBL/GenBank/DDBJ whole genome shotgun (WGS) entry which is preliminary data.</text>
</comment>
<proteinExistence type="predicted"/>
<dbReference type="InterPro" id="IPR057744">
    <property type="entry name" value="OTAase-like"/>
</dbReference>
<dbReference type="CDD" id="cd01299">
    <property type="entry name" value="Met_dep_hydrolase_A"/>
    <property type="match status" value="1"/>
</dbReference>
<protein>
    <submittedName>
        <fullName evidence="2">Amidohydrolase family protein</fullName>
    </submittedName>
</protein>
<dbReference type="Gene3D" id="2.30.40.10">
    <property type="entry name" value="Urease, subunit C, domain 1"/>
    <property type="match status" value="1"/>
</dbReference>
<evidence type="ECO:0000259" key="1">
    <source>
        <dbReference type="Pfam" id="PF01979"/>
    </source>
</evidence>
<reference evidence="2 3" key="1">
    <citation type="journal article" date="2019" name="Int. J. Syst. Evol. Microbiol.">
        <title>The Global Catalogue of Microorganisms (GCM) 10K type strain sequencing project: providing services to taxonomists for standard genome sequencing and annotation.</title>
        <authorList>
            <consortium name="The Broad Institute Genomics Platform"/>
            <consortium name="The Broad Institute Genome Sequencing Center for Infectious Disease"/>
            <person name="Wu L."/>
            <person name="Ma J."/>
        </authorList>
    </citation>
    <scope>NUCLEOTIDE SEQUENCE [LARGE SCALE GENOMIC DNA]</scope>
    <source>
        <strain evidence="2 3">JCM 8201</strain>
    </source>
</reference>
<dbReference type="InterPro" id="IPR051781">
    <property type="entry name" value="Metallo-dep_Hydrolase"/>
</dbReference>
<dbReference type="SUPFAM" id="SSF51338">
    <property type="entry name" value="Composite domain of metallo-dependent hydrolases"/>
    <property type="match status" value="2"/>
</dbReference>
<dbReference type="InterPro" id="IPR011059">
    <property type="entry name" value="Metal-dep_hydrolase_composite"/>
</dbReference>
<gene>
    <name evidence="2" type="ORF">GCM10010439_01890</name>
</gene>
<dbReference type="Pfam" id="PF01979">
    <property type="entry name" value="Amidohydro_1"/>
    <property type="match status" value="1"/>
</dbReference>
<sequence length="446" mass="47488">MGEQRPAGRIVIRNVRIFDGIGDGLRPGRVVTEGPKIKEVVTEERLPAPDAEDGSAVAVDGRGMTLIPGLGDAHVHLMLIGATPEELLLGGTGLGYLRGAAEAEAMLMRGFTTVRDMAGDTGDLKRLIDAGALPGPRIYPSQAGLSQTSGHGDFGMVYDLPTALGGAPTRAEQLGVMRVADGRAQVLAGVREQLKKGATQIKMMAGGGVTSRYDPLDVLQYTSDELRAGVQAAADWGTYVSVHVYTGAGIRRAVEAGVQVIEHAQLAEEDDIRFMADHGIWLSTQPFIEDDHHFADPVSAEKHRRVCEGVANVFACALEHRVRLAFGTDLLLAPSLGFRQSEMLVRLAELAGGPLAGLKIATSGNAALFRKAGPRDPYQNPTPADVKEYGREPHLARLGVIAEGAWADLLLVDGDPTRDLAVLGDPHTNLKLIIKDGRIHKNTLSP</sequence>
<dbReference type="SUPFAM" id="SSF51556">
    <property type="entry name" value="Metallo-dependent hydrolases"/>
    <property type="match status" value="1"/>
</dbReference>
<evidence type="ECO:0000313" key="3">
    <source>
        <dbReference type="Proteomes" id="UP001501842"/>
    </source>
</evidence>
<dbReference type="PANTHER" id="PTHR43135">
    <property type="entry name" value="ALPHA-D-RIBOSE 1-METHYLPHOSPHONATE 5-TRIPHOSPHATE DIPHOSPHATASE"/>
    <property type="match status" value="1"/>
</dbReference>
<organism evidence="2 3">
    <name type="scientific">Actinocorallia aurantiaca</name>
    <dbReference type="NCBI Taxonomy" id="46204"/>
    <lineage>
        <taxon>Bacteria</taxon>
        <taxon>Bacillati</taxon>
        <taxon>Actinomycetota</taxon>
        <taxon>Actinomycetes</taxon>
        <taxon>Streptosporangiales</taxon>
        <taxon>Thermomonosporaceae</taxon>
        <taxon>Actinocorallia</taxon>
    </lineage>
</organism>
<accession>A0ABN3TTE2</accession>
<dbReference type="RefSeq" id="WP_344448122.1">
    <property type="nucleotide sequence ID" value="NZ_BAAATZ010000002.1"/>
</dbReference>
<feature type="domain" description="Amidohydrolase-related" evidence="1">
    <location>
        <begin position="65"/>
        <end position="336"/>
    </location>
</feature>
<dbReference type="InterPro" id="IPR032466">
    <property type="entry name" value="Metal_Hydrolase"/>
</dbReference>
<dbReference type="PANTHER" id="PTHR43135:SF3">
    <property type="entry name" value="ALPHA-D-RIBOSE 1-METHYLPHOSPHONATE 5-TRIPHOSPHATE DIPHOSPHATASE"/>
    <property type="match status" value="1"/>
</dbReference>
<dbReference type="Gene3D" id="3.20.20.140">
    <property type="entry name" value="Metal-dependent hydrolases"/>
    <property type="match status" value="1"/>
</dbReference>
<name>A0ABN3TTE2_9ACTN</name>
<evidence type="ECO:0000313" key="2">
    <source>
        <dbReference type="EMBL" id="GAA2718584.1"/>
    </source>
</evidence>
<keyword evidence="3" id="KW-1185">Reference proteome</keyword>
<dbReference type="Proteomes" id="UP001501842">
    <property type="component" value="Unassembled WGS sequence"/>
</dbReference>